<reference evidence="2" key="1">
    <citation type="submission" date="2014-09" db="EMBL/GenBank/DDBJ databases">
        <authorList>
            <person name="Magalhaes I.L.F."/>
            <person name="Oliveira U."/>
            <person name="Santos F.R."/>
            <person name="Vidigal T.H.D.A."/>
            <person name="Brescovit A.D."/>
            <person name="Santos A.J."/>
        </authorList>
    </citation>
    <scope>NUCLEOTIDE SEQUENCE</scope>
    <source>
        <tissue evidence="2">Shoot tissue taken approximately 20 cm above the soil surface</tissue>
    </source>
</reference>
<accession>A0A0A8ZNY8</accession>
<sequence length="48" mass="5017">MAIGASFPPVAAPPSSPAGPNMSARAERPGLFYCSMLACLLLTRRSHD</sequence>
<name>A0A0A8ZNY8_ARUDO</name>
<proteinExistence type="predicted"/>
<feature type="region of interest" description="Disordered" evidence="1">
    <location>
        <begin position="1"/>
        <end position="23"/>
    </location>
</feature>
<reference evidence="2" key="2">
    <citation type="journal article" date="2015" name="Data Brief">
        <title>Shoot transcriptome of the giant reed, Arundo donax.</title>
        <authorList>
            <person name="Barrero R.A."/>
            <person name="Guerrero F.D."/>
            <person name="Moolhuijzen P."/>
            <person name="Goolsby J.A."/>
            <person name="Tidwell J."/>
            <person name="Bellgard S.E."/>
            <person name="Bellgard M.I."/>
        </authorList>
    </citation>
    <scope>NUCLEOTIDE SEQUENCE</scope>
    <source>
        <tissue evidence="2">Shoot tissue taken approximately 20 cm above the soil surface</tissue>
    </source>
</reference>
<evidence type="ECO:0000256" key="1">
    <source>
        <dbReference type="SAM" id="MobiDB-lite"/>
    </source>
</evidence>
<dbReference type="EMBL" id="GBRH01256806">
    <property type="protein sequence ID" value="JAD41089.1"/>
    <property type="molecule type" value="Transcribed_RNA"/>
</dbReference>
<protein>
    <submittedName>
        <fullName evidence="2">Uncharacterized protein</fullName>
    </submittedName>
</protein>
<dbReference type="AlphaFoldDB" id="A0A0A8ZNY8"/>
<organism evidence="2">
    <name type="scientific">Arundo donax</name>
    <name type="common">Giant reed</name>
    <name type="synonym">Donax arundinaceus</name>
    <dbReference type="NCBI Taxonomy" id="35708"/>
    <lineage>
        <taxon>Eukaryota</taxon>
        <taxon>Viridiplantae</taxon>
        <taxon>Streptophyta</taxon>
        <taxon>Embryophyta</taxon>
        <taxon>Tracheophyta</taxon>
        <taxon>Spermatophyta</taxon>
        <taxon>Magnoliopsida</taxon>
        <taxon>Liliopsida</taxon>
        <taxon>Poales</taxon>
        <taxon>Poaceae</taxon>
        <taxon>PACMAD clade</taxon>
        <taxon>Arundinoideae</taxon>
        <taxon>Arundineae</taxon>
        <taxon>Arundo</taxon>
    </lineage>
</organism>
<evidence type="ECO:0000313" key="2">
    <source>
        <dbReference type="EMBL" id="JAD41089.1"/>
    </source>
</evidence>